<dbReference type="Pfam" id="PF19348">
    <property type="entry name" value="DUF5926"/>
    <property type="match status" value="1"/>
</dbReference>
<dbReference type="EMBL" id="CP017812">
    <property type="protein sequence ID" value="AOZ71995.1"/>
    <property type="molecule type" value="Genomic_DNA"/>
</dbReference>
<dbReference type="RefSeq" id="WP_071163461.1">
    <property type="nucleotide sequence ID" value="NZ_CP017812.1"/>
</dbReference>
<dbReference type="Proteomes" id="UP000176288">
    <property type="component" value="Chromosome"/>
</dbReference>
<feature type="domain" description="DUF5926" evidence="2">
    <location>
        <begin position="27"/>
        <end position="288"/>
    </location>
</feature>
<protein>
    <recommendedName>
        <fullName evidence="2">DUF5926 domain-containing protein</fullName>
    </recommendedName>
</protein>
<feature type="coiled-coil region" evidence="1">
    <location>
        <begin position="238"/>
        <end position="265"/>
    </location>
</feature>
<organism evidence="3 4">
    <name type="scientific">Boudabousia tangfeifanii</name>
    <dbReference type="NCBI Taxonomy" id="1912795"/>
    <lineage>
        <taxon>Bacteria</taxon>
        <taxon>Bacillati</taxon>
        <taxon>Actinomycetota</taxon>
        <taxon>Actinomycetes</taxon>
        <taxon>Actinomycetales</taxon>
        <taxon>Actinomycetaceae</taxon>
        <taxon>Boudabousia</taxon>
    </lineage>
</organism>
<proteinExistence type="predicted"/>
<dbReference type="STRING" id="1912795.BK816_00700"/>
<evidence type="ECO:0000256" key="1">
    <source>
        <dbReference type="SAM" id="Coils"/>
    </source>
</evidence>
<evidence type="ECO:0000313" key="3">
    <source>
        <dbReference type="EMBL" id="AOZ71995.1"/>
    </source>
</evidence>
<dbReference type="KEGG" id="avu:BK816_00700"/>
<keyword evidence="4" id="KW-1185">Reference proteome</keyword>
<name>A0A1D9MI66_9ACTO</name>
<dbReference type="AlphaFoldDB" id="A0A1D9MI66"/>
<sequence length="288" mass="31722">MGKASRKYDPSKAAKVKRAPIPFVARPFEGLSYETQLVALRDFIPSGFLKVKTNAEHGNEEILLVSYLPEGIPAMKRTDGQVLVALRTNANTQDYSHDLGLALTSAQKLEEGKALEGFDPRDAGPRLQDVLEGDALDFQVTESFDFWVDPAKLEEEDVQTALRQAAEEAVPSALVPGTDSAFWCRMNHDFVRWVRSESESRLFDALARLKDRGEANLGEGTRFIGAFRTCGLLVPVFEMEERTEAADLEKAAAELDKKLTAAIADDTPLTPAQRGARAGLVSRQISLR</sequence>
<keyword evidence="1" id="KW-0175">Coiled coil</keyword>
<evidence type="ECO:0000259" key="2">
    <source>
        <dbReference type="Pfam" id="PF19348"/>
    </source>
</evidence>
<reference evidence="3 4" key="1">
    <citation type="submission" date="2016-10" db="EMBL/GenBank/DDBJ databases">
        <title>Actinomyces aegypiusis sp. nov., isolated from the Aegypius monachus in Qinghai Tibet Plateau China.</title>
        <authorList>
            <person name="Wang Y."/>
        </authorList>
    </citation>
    <scope>NUCLEOTIDE SEQUENCE [LARGE SCALE GENOMIC DNA]</scope>
    <source>
        <strain evidence="3 4">VUL4_3</strain>
    </source>
</reference>
<evidence type="ECO:0000313" key="4">
    <source>
        <dbReference type="Proteomes" id="UP000176288"/>
    </source>
</evidence>
<dbReference type="InterPro" id="IPR045970">
    <property type="entry name" value="DUF5926"/>
</dbReference>
<gene>
    <name evidence="3" type="ORF">BK816_00700</name>
</gene>
<accession>A0A1D9MI66</accession>
<dbReference type="OrthoDB" id="5512013at2"/>